<dbReference type="HAMAP" id="MF_01384">
    <property type="entry name" value="UreD"/>
    <property type="match status" value="1"/>
</dbReference>
<evidence type="ECO:0000256" key="2">
    <source>
        <dbReference type="ARBA" id="ARBA00023186"/>
    </source>
</evidence>
<name>A0A0M0KE49_ALKHA</name>
<dbReference type="PANTHER" id="PTHR33643:SF1">
    <property type="entry name" value="UREASE ACCESSORY PROTEIN D"/>
    <property type="match status" value="1"/>
</dbReference>
<keyword evidence="3" id="KW-0996">Nickel insertion</keyword>
<dbReference type="Pfam" id="PF01774">
    <property type="entry name" value="UreD"/>
    <property type="match status" value="1"/>
</dbReference>
<dbReference type="PATRIC" id="fig|136160.3.peg.4094"/>
<gene>
    <name evidence="3" type="primary">ureD</name>
    <name evidence="4" type="ORF">AMD02_15750</name>
</gene>
<dbReference type="OMA" id="CQHIIVH"/>
<comment type="function">
    <text evidence="3">Required for maturation of urease via the functional incorporation of the urease nickel metallocenter.</text>
</comment>
<dbReference type="PANTHER" id="PTHR33643">
    <property type="entry name" value="UREASE ACCESSORY PROTEIN D"/>
    <property type="match status" value="1"/>
</dbReference>
<reference evidence="4" key="1">
    <citation type="submission" date="2015-08" db="EMBL/GenBank/DDBJ databases">
        <title>Complete DNA Sequence of Pseudomonas syringae pv. actinidiae, the Causal Agent of Kiwifruit Canker Disease.</title>
        <authorList>
            <person name="Rikkerink E.H.A."/>
            <person name="Fineran P.C."/>
        </authorList>
    </citation>
    <scope>NUCLEOTIDE SEQUENCE</scope>
    <source>
        <strain evidence="4">DSM 13666</strain>
    </source>
</reference>
<keyword evidence="3" id="KW-0963">Cytoplasm</keyword>
<dbReference type="GeneID" id="87595811"/>
<keyword evidence="2 3" id="KW-0143">Chaperone</keyword>
<comment type="similarity">
    <text evidence="1 3">Belongs to the UreD family.</text>
</comment>
<protein>
    <recommendedName>
        <fullName evidence="3">Urease accessory protein UreD</fullName>
    </recommendedName>
</protein>
<accession>A0A0M0KE49</accession>
<comment type="caution">
    <text evidence="4">The sequence shown here is derived from an EMBL/GenBank/DDBJ whole genome shotgun (WGS) entry which is preliminary data.</text>
</comment>
<comment type="subunit">
    <text evidence="3">UreD, UreF and UreG form a complex that acts as a GTP-hydrolysis-dependent molecular chaperone, activating the urease apoprotein by helping to assemble the nickel containing metallocenter of UreC. The UreE protein probably delivers the nickel.</text>
</comment>
<dbReference type="SMR" id="A0A0M0KE49"/>
<evidence type="ECO:0000256" key="3">
    <source>
        <dbReference type="HAMAP-Rule" id="MF_01384"/>
    </source>
</evidence>
<dbReference type="InterPro" id="IPR002669">
    <property type="entry name" value="UreD"/>
</dbReference>
<proteinExistence type="inferred from homology"/>
<dbReference type="GO" id="GO:0016151">
    <property type="term" value="F:nickel cation binding"/>
    <property type="evidence" value="ECO:0007669"/>
    <property type="project" value="UniProtKB-UniRule"/>
</dbReference>
<sequence>MRASSHLPQLHGRLDLTFERRRGTTRLVASEQTPPLNVSRVLRTEEVDLATVYLVETSGGVVSGDSQTIAIYVGEGARVELIPQSATKVYPSRKQGESSTQQVWLRVDEGAAAFWKPESIIPFRKASFLQSTRFHLHSSSTFFYGDMLTPGRVHHNERFQYEQVDSLVEIYLDETLVVHDRVHLQPKDQLQTIGRLDGYSYYGAVWMHAPILKGAHLEQWMENGGQNDRFAYTCVAEGLIHVRWLSESSWRLRAALNDLYTAFRTFALKGE</sequence>
<dbReference type="GO" id="GO:0005737">
    <property type="term" value="C:cytoplasm"/>
    <property type="evidence" value="ECO:0007669"/>
    <property type="project" value="UniProtKB-SubCell"/>
</dbReference>
<dbReference type="AlphaFoldDB" id="A0A0M0KE49"/>
<organism evidence="4">
    <name type="scientific">Halalkalibacterium halodurans</name>
    <name type="common">Bacillus halodurans</name>
    <dbReference type="NCBI Taxonomy" id="86665"/>
    <lineage>
        <taxon>Bacteria</taxon>
        <taxon>Bacillati</taxon>
        <taxon>Bacillota</taxon>
        <taxon>Bacilli</taxon>
        <taxon>Bacillales</taxon>
        <taxon>Bacillaceae</taxon>
        <taxon>Halalkalibacterium (ex Joshi et al. 2022)</taxon>
    </lineage>
</organism>
<dbReference type="EMBL" id="LILD01000003">
    <property type="protein sequence ID" value="KOO36857.1"/>
    <property type="molecule type" value="Genomic_DNA"/>
</dbReference>
<accession>A0A4Y7WKI1</accession>
<comment type="subcellular location">
    <subcellularLocation>
        <location evidence="3">Cytoplasm</location>
    </subcellularLocation>
</comment>
<evidence type="ECO:0000313" key="4">
    <source>
        <dbReference type="EMBL" id="KOO36857.1"/>
    </source>
</evidence>
<evidence type="ECO:0000256" key="1">
    <source>
        <dbReference type="ARBA" id="ARBA00007177"/>
    </source>
</evidence>
<dbReference type="RefSeq" id="WP_010896440.1">
    <property type="nucleotide sequence ID" value="NZ_CP040441.1"/>
</dbReference>